<dbReference type="AlphaFoldDB" id="A0A0C3QG98"/>
<dbReference type="SUPFAM" id="SSF81383">
    <property type="entry name" value="F-box domain"/>
    <property type="match status" value="1"/>
</dbReference>
<dbReference type="Gene3D" id="1.20.1280.50">
    <property type="match status" value="1"/>
</dbReference>
<organism evidence="2 3">
    <name type="scientific">Tulasnella calospora MUT 4182</name>
    <dbReference type="NCBI Taxonomy" id="1051891"/>
    <lineage>
        <taxon>Eukaryota</taxon>
        <taxon>Fungi</taxon>
        <taxon>Dikarya</taxon>
        <taxon>Basidiomycota</taxon>
        <taxon>Agaricomycotina</taxon>
        <taxon>Agaricomycetes</taxon>
        <taxon>Cantharellales</taxon>
        <taxon>Tulasnellaceae</taxon>
        <taxon>Tulasnella</taxon>
    </lineage>
</organism>
<dbReference type="InterPro" id="IPR001810">
    <property type="entry name" value="F-box_dom"/>
</dbReference>
<reference evidence="2 3" key="1">
    <citation type="submission" date="2014-04" db="EMBL/GenBank/DDBJ databases">
        <authorList>
            <consortium name="DOE Joint Genome Institute"/>
            <person name="Kuo A."/>
            <person name="Girlanda M."/>
            <person name="Perotto S."/>
            <person name="Kohler A."/>
            <person name="Nagy L.G."/>
            <person name="Floudas D."/>
            <person name="Copeland A."/>
            <person name="Barry K.W."/>
            <person name="Cichocki N."/>
            <person name="Veneault-Fourrey C."/>
            <person name="LaButti K."/>
            <person name="Lindquist E.A."/>
            <person name="Lipzen A."/>
            <person name="Lundell T."/>
            <person name="Morin E."/>
            <person name="Murat C."/>
            <person name="Sun H."/>
            <person name="Tunlid A."/>
            <person name="Henrissat B."/>
            <person name="Grigoriev I.V."/>
            <person name="Hibbett D.S."/>
            <person name="Martin F."/>
            <person name="Nordberg H.P."/>
            <person name="Cantor M.N."/>
            <person name="Hua S.X."/>
        </authorList>
    </citation>
    <scope>NUCLEOTIDE SEQUENCE [LARGE SCALE GENOMIC DNA]</scope>
    <source>
        <strain evidence="2 3">MUT 4182</strain>
    </source>
</reference>
<evidence type="ECO:0000259" key="1">
    <source>
        <dbReference type="Pfam" id="PF12937"/>
    </source>
</evidence>
<feature type="domain" description="F-box" evidence="1">
    <location>
        <begin position="2"/>
        <end position="54"/>
    </location>
</feature>
<accession>A0A0C3QG98</accession>
<reference evidence="3" key="2">
    <citation type="submission" date="2015-01" db="EMBL/GenBank/DDBJ databases">
        <title>Evolutionary Origins and Diversification of the Mycorrhizal Mutualists.</title>
        <authorList>
            <consortium name="DOE Joint Genome Institute"/>
            <consortium name="Mycorrhizal Genomics Consortium"/>
            <person name="Kohler A."/>
            <person name="Kuo A."/>
            <person name="Nagy L.G."/>
            <person name="Floudas D."/>
            <person name="Copeland A."/>
            <person name="Barry K.W."/>
            <person name="Cichocki N."/>
            <person name="Veneault-Fourrey C."/>
            <person name="LaButti K."/>
            <person name="Lindquist E.A."/>
            <person name="Lipzen A."/>
            <person name="Lundell T."/>
            <person name="Morin E."/>
            <person name="Murat C."/>
            <person name="Riley R."/>
            <person name="Ohm R."/>
            <person name="Sun H."/>
            <person name="Tunlid A."/>
            <person name="Henrissat B."/>
            <person name="Grigoriev I.V."/>
            <person name="Hibbett D.S."/>
            <person name="Martin F."/>
        </authorList>
    </citation>
    <scope>NUCLEOTIDE SEQUENCE [LARGE SCALE GENOMIC DNA]</scope>
    <source>
        <strain evidence="3">MUT 4182</strain>
    </source>
</reference>
<dbReference type="Pfam" id="PF12937">
    <property type="entry name" value="F-box-like"/>
    <property type="match status" value="1"/>
</dbReference>
<proteinExistence type="predicted"/>
<dbReference type="HOGENOM" id="CLU_3002308_0_0_1"/>
<feature type="non-terminal residue" evidence="2">
    <location>
        <position position="1"/>
    </location>
</feature>
<dbReference type="EMBL" id="KN823060">
    <property type="protein sequence ID" value="KIO24474.1"/>
    <property type="molecule type" value="Genomic_DNA"/>
</dbReference>
<feature type="non-terminal residue" evidence="2">
    <location>
        <position position="57"/>
    </location>
</feature>
<sequence>PIHRLPTELLSYIFLLAITPRGLERDPSAHPLARVCSFWRAVILDTPAFWTTISNGP</sequence>
<dbReference type="Proteomes" id="UP000054248">
    <property type="component" value="Unassembled WGS sequence"/>
</dbReference>
<evidence type="ECO:0000313" key="2">
    <source>
        <dbReference type="EMBL" id="KIO24474.1"/>
    </source>
</evidence>
<protein>
    <recommendedName>
        <fullName evidence="1">F-box domain-containing protein</fullName>
    </recommendedName>
</protein>
<name>A0A0C3QG98_9AGAM</name>
<gene>
    <name evidence="2" type="ORF">M407DRAFT_48278</name>
</gene>
<evidence type="ECO:0000313" key="3">
    <source>
        <dbReference type="Proteomes" id="UP000054248"/>
    </source>
</evidence>
<dbReference type="OrthoDB" id="3268380at2759"/>
<dbReference type="InterPro" id="IPR036047">
    <property type="entry name" value="F-box-like_dom_sf"/>
</dbReference>
<keyword evidence="3" id="KW-1185">Reference proteome</keyword>